<feature type="domain" description="ACB" evidence="13">
    <location>
        <begin position="2"/>
        <end position="87"/>
    </location>
</feature>
<dbReference type="GO" id="GO:0000062">
    <property type="term" value="F:fatty-acyl-CoA binding"/>
    <property type="evidence" value="ECO:0007669"/>
    <property type="project" value="InterPro"/>
</dbReference>
<keyword evidence="15" id="KW-1185">Reference proteome</keyword>
<comment type="pathway">
    <text evidence="2">Lipid metabolism.</text>
</comment>
<proteinExistence type="inferred from homology"/>
<evidence type="ECO:0000256" key="6">
    <source>
        <dbReference type="ARBA" id="ARBA00022692"/>
    </source>
</evidence>
<dbReference type="PROSITE" id="PS51228">
    <property type="entry name" value="ACB_2"/>
    <property type="match status" value="1"/>
</dbReference>
<dbReference type="InterPro" id="IPR014371">
    <property type="entry name" value="Oat_ACAT_DAG_ARE"/>
</dbReference>
<feature type="transmembrane region" description="Helical" evidence="11">
    <location>
        <begin position="537"/>
        <end position="559"/>
    </location>
</feature>
<sequence>MTSEAFRDAGRRYREDPSKFSDKERVRMYALFKQATSGDCSVEVPAYVALLKGAGYASWRQLAGVPREEAERCYIELVRSRDPSFAASSPPQRASSETVRLRMSDAVRDMDDAEISAPVAGRSREELVKLVESLRAQVRRLSVGHVVKEGELTRFRETMTGRDWASRWFEVVPGWLRCYRSRKRDLRLEVSLRQVVRVVAEDRGSILRVELKAPTGDDARASSKIAHLRSLRLAAVSDEDRDDWIASISSAVKAASAGDAGDQTPAPKVASELKKMKDRAAKLRPAHRVSRPSLLSTDAAEPQSYAGFVNLIGVIAVVTNLRTFMNEWRLIPLVAALFGDAEEGPPRSLGCARLFSPPWEVMAGGVVLAVAVLSSLVIELQAAGGRIAPHRANAAHVVACASSLVVPTALVATAPARPALHAAWLFAVVVAWMKHVSWAHTNTILRTNRDDDDLDDDEYPRNLTLRDLRRFYAYPTLVYQTSYPRSHRVRKRWLSKRIFELLVVVALMVLIVTQFVAPTVLSVRALDNPAVVLERLFALAIPNIGVWLLVFVAVFELWLSILAEATRFGDRLFYRDWWNASKMDEYWRHWNLPVHNWLLRHVFFPVLDLGLPKPAAMFAVFFVSASLHELLVSGSCHVLNLWVFAAMLAQMPLIALTNFLADKIPSKSRLGNVLFWISFCVIGQPLCIMIYTHQFVAVHAAEDGGTTTFRDDSAPAAAAAADYYYGGGSNVSGPVPLVANTSAFMGTHEL</sequence>
<feature type="transmembrane region" description="Helical" evidence="11">
    <location>
        <begin position="419"/>
        <end position="439"/>
    </location>
</feature>
<dbReference type="GO" id="GO:0019432">
    <property type="term" value="P:triglyceride biosynthetic process"/>
    <property type="evidence" value="ECO:0007669"/>
    <property type="project" value="TreeGrafter"/>
</dbReference>
<evidence type="ECO:0000256" key="8">
    <source>
        <dbReference type="ARBA" id="ARBA00022989"/>
    </source>
</evidence>
<evidence type="ECO:0000313" key="14">
    <source>
        <dbReference type="EMBL" id="KAJ8599368.1"/>
    </source>
</evidence>
<gene>
    <name evidence="14" type="ORF">CTAYLR_007027</name>
</gene>
<keyword evidence="10" id="KW-0012">Acyltransferase</keyword>
<feature type="transmembrane region" description="Helical" evidence="11">
    <location>
        <begin position="394"/>
        <end position="413"/>
    </location>
</feature>
<feature type="transmembrane region" description="Helical" evidence="11">
    <location>
        <begin position="602"/>
        <end position="627"/>
    </location>
</feature>
<keyword evidence="6 11" id="KW-0812">Transmembrane</keyword>
<dbReference type="SUPFAM" id="SSF50729">
    <property type="entry name" value="PH domain-like"/>
    <property type="match status" value="1"/>
</dbReference>
<dbReference type="GO" id="GO:0005789">
    <property type="term" value="C:endoplasmic reticulum membrane"/>
    <property type="evidence" value="ECO:0007669"/>
    <property type="project" value="UniProtKB-SubCell"/>
</dbReference>
<dbReference type="Proteomes" id="UP001230188">
    <property type="component" value="Unassembled WGS sequence"/>
</dbReference>
<dbReference type="InterPro" id="IPR001849">
    <property type="entry name" value="PH_domain"/>
</dbReference>
<dbReference type="InterPro" id="IPR035984">
    <property type="entry name" value="Acyl-CoA-binding_sf"/>
</dbReference>
<keyword evidence="5" id="KW-0808">Transferase</keyword>
<evidence type="ECO:0000256" key="4">
    <source>
        <dbReference type="ARBA" id="ARBA00013244"/>
    </source>
</evidence>
<evidence type="ECO:0000259" key="12">
    <source>
        <dbReference type="PROSITE" id="PS50003"/>
    </source>
</evidence>
<feature type="transmembrane region" description="Helical" evidence="11">
    <location>
        <begin position="498"/>
        <end position="517"/>
    </location>
</feature>
<protein>
    <recommendedName>
        <fullName evidence="4">diacylglycerol O-acyltransferase</fullName>
        <ecNumber evidence="4">2.3.1.20</ecNumber>
    </recommendedName>
</protein>
<accession>A0AAD7XHB6</accession>
<feature type="transmembrane region" description="Helical" evidence="11">
    <location>
        <begin position="673"/>
        <end position="691"/>
    </location>
</feature>
<dbReference type="InterPro" id="IPR004299">
    <property type="entry name" value="MBOAT_fam"/>
</dbReference>
<dbReference type="GO" id="GO:0004144">
    <property type="term" value="F:diacylglycerol O-acyltransferase activity"/>
    <property type="evidence" value="ECO:0007669"/>
    <property type="project" value="UniProtKB-EC"/>
</dbReference>
<evidence type="ECO:0000256" key="2">
    <source>
        <dbReference type="ARBA" id="ARBA00005189"/>
    </source>
</evidence>
<evidence type="ECO:0000313" key="15">
    <source>
        <dbReference type="Proteomes" id="UP001230188"/>
    </source>
</evidence>
<dbReference type="PROSITE" id="PS50003">
    <property type="entry name" value="PH_DOMAIN"/>
    <property type="match status" value="1"/>
</dbReference>
<feature type="transmembrane region" description="Helical" evidence="11">
    <location>
        <begin position="361"/>
        <end position="382"/>
    </location>
</feature>
<evidence type="ECO:0000256" key="1">
    <source>
        <dbReference type="ARBA" id="ARBA00004477"/>
    </source>
</evidence>
<dbReference type="InterPro" id="IPR000582">
    <property type="entry name" value="Acyl-CoA-binding_protein"/>
</dbReference>
<dbReference type="PANTHER" id="PTHR10408:SF7">
    <property type="entry name" value="DIACYLGLYCEROL O-ACYLTRANSFERASE 1"/>
    <property type="match status" value="1"/>
</dbReference>
<keyword evidence="7" id="KW-0256">Endoplasmic reticulum</keyword>
<comment type="caution">
    <text evidence="14">The sequence shown here is derived from an EMBL/GenBank/DDBJ whole genome shotgun (WGS) entry which is preliminary data.</text>
</comment>
<keyword evidence="8 11" id="KW-1133">Transmembrane helix</keyword>
<reference evidence="14" key="1">
    <citation type="submission" date="2023-01" db="EMBL/GenBank/DDBJ databases">
        <title>Metagenome sequencing of chrysophaentin producing Chrysophaeum taylorii.</title>
        <authorList>
            <person name="Davison J."/>
            <person name="Bewley C."/>
        </authorList>
    </citation>
    <scope>NUCLEOTIDE SEQUENCE</scope>
    <source>
        <strain evidence="14">NIES-1699</strain>
    </source>
</reference>
<dbReference type="InterPro" id="IPR011993">
    <property type="entry name" value="PH-like_dom_sf"/>
</dbReference>
<dbReference type="AlphaFoldDB" id="A0AAD7XHB6"/>
<evidence type="ECO:0000256" key="11">
    <source>
        <dbReference type="SAM" id="Phobius"/>
    </source>
</evidence>
<name>A0AAD7XHB6_9STRA</name>
<dbReference type="SUPFAM" id="SSF47027">
    <property type="entry name" value="Acyl-CoA binding protein"/>
    <property type="match status" value="1"/>
</dbReference>
<dbReference type="PANTHER" id="PTHR10408">
    <property type="entry name" value="STEROL O-ACYLTRANSFERASE"/>
    <property type="match status" value="1"/>
</dbReference>
<dbReference type="Pfam" id="PF03062">
    <property type="entry name" value="MBOAT"/>
    <property type="match status" value="1"/>
</dbReference>
<comment type="subcellular location">
    <subcellularLocation>
        <location evidence="1">Endoplasmic reticulum membrane</location>
        <topology evidence="1">Multi-pass membrane protein</topology>
    </subcellularLocation>
</comment>
<comment type="similarity">
    <text evidence="3">Belongs to the membrane-bound acyltransferase family. Sterol o-acyltransferase subfamily.</text>
</comment>
<evidence type="ECO:0000256" key="9">
    <source>
        <dbReference type="ARBA" id="ARBA00023136"/>
    </source>
</evidence>
<dbReference type="EC" id="2.3.1.20" evidence="4"/>
<dbReference type="SMART" id="SM00233">
    <property type="entry name" value="PH"/>
    <property type="match status" value="1"/>
</dbReference>
<evidence type="ECO:0000256" key="5">
    <source>
        <dbReference type="ARBA" id="ARBA00022679"/>
    </source>
</evidence>
<dbReference type="Pfam" id="PF00887">
    <property type="entry name" value="ACBP"/>
    <property type="match status" value="1"/>
</dbReference>
<keyword evidence="9 11" id="KW-0472">Membrane</keyword>
<evidence type="ECO:0000256" key="10">
    <source>
        <dbReference type="ARBA" id="ARBA00023315"/>
    </source>
</evidence>
<dbReference type="Gene3D" id="2.30.29.30">
    <property type="entry name" value="Pleckstrin-homology domain (PH domain)/Phosphotyrosine-binding domain (PTB)"/>
    <property type="match status" value="1"/>
</dbReference>
<dbReference type="Gene3D" id="1.20.80.10">
    <property type="match status" value="1"/>
</dbReference>
<organism evidence="14 15">
    <name type="scientific">Chrysophaeum taylorii</name>
    <dbReference type="NCBI Taxonomy" id="2483200"/>
    <lineage>
        <taxon>Eukaryota</taxon>
        <taxon>Sar</taxon>
        <taxon>Stramenopiles</taxon>
        <taxon>Ochrophyta</taxon>
        <taxon>Pelagophyceae</taxon>
        <taxon>Pelagomonadales</taxon>
        <taxon>Pelagomonadaceae</taxon>
        <taxon>Chrysophaeum</taxon>
    </lineage>
</organism>
<feature type="domain" description="PH" evidence="12">
    <location>
        <begin position="145"/>
        <end position="253"/>
    </location>
</feature>
<evidence type="ECO:0000256" key="3">
    <source>
        <dbReference type="ARBA" id="ARBA00009010"/>
    </source>
</evidence>
<evidence type="ECO:0000259" key="13">
    <source>
        <dbReference type="PROSITE" id="PS51228"/>
    </source>
</evidence>
<feature type="transmembrane region" description="Helical" evidence="11">
    <location>
        <begin position="639"/>
        <end position="661"/>
    </location>
</feature>
<evidence type="ECO:0000256" key="7">
    <source>
        <dbReference type="ARBA" id="ARBA00022824"/>
    </source>
</evidence>
<dbReference type="InterPro" id="IPR014352">
    <property type="entry name" value="FERM/acyl-CoA-bd_prot_sf"/>
</dbReference>
<dbReference type="EMBL" id="JAQMWT010000570">
    <property type="protein sequence ID" value="KAJ8599368.1"/>
    <property type="molecule type" value="Genomic_DNA"/>
</dbReference>